<dbReference type="PANTHER" id="PTHR43783">
    <property type="entry name" value="UDP-N-ACETYLGLUCOSAMINE 1-CARBOXYVINYLTRANSFERASE"/>
    <property type="match status" value="1"/>
</dbReference>
<dbReference type="EC" id="2.5.1.7" evidence="12"/>
<dbReference type="KEGG" id="kme:H0A61_02119"/>
<evidence type="ECO:0000256" key="4">
    <source>
        <dbReference type="ARBA" id="ARBA00022618"/>
    </source>
</evidence>
<dbReference type="HAMAP" id="MF_00111">
    <property type="entry name" value="MurA"/>
    <property type="match status" value="1"/>
</dbReference>
<dbReference type="CDD" id="cd01555">
    <property type="entry name" value="UdpNAET"/>
    <property type="match status" value="1"/>
</dbReference>
<dbReference type="EMBL" id="CP059066">
    <property type="protein sequence ID" value="QSQ09739.1"/>
    <property type="molecule type" value="Genomic_DNA"/>
</dbReference>
<keyword evidence="15" id="KW-1185">Reference proteome</keyword>
<dbReference type="GO" id="GO:0008760">
    <property type="term" value="F:UDP-N-acetylglucosamine 1-carboxyvinyltransferase activity"/>
    <property type="evidence" value="ECO:0007669"/>
    <property type="project" value="UniProtKB-UniRule"/>
</dbReference>
<dbReference type="GO" id="GO:0051301">
    <property type="term" value="P:cell division"/>
    <property type="evidence" value="ECO:0007669"/>
    <property type="project" value="UniProtKB-KW"/>
</dbReference>
<evidence type="ECO:0000313" key="14">
    <source>
        <dbReference type="EMBL" id="QSQ09739.1"/>
    </source>
</evidence>
<proteinExistence type="inferred from homology"/>
<accession>A0A8A0RQD9</accession>
<evidence type="ECO:0000256" key="2">
    <source>
        <dbReference type="ARBA" id="ARBA00004752"/>
    </source>
</evidence>
<keyword evidence="5 12" id="KW-0808">Transferase</keyword>
<dbReference type="InterPro" id="IPR001986">
    <property type="entry name" value="Enolpyruvate_Tfrase_dom"/>
</dbReference>
<comment type="pathway">
    <text evidence="2 12">Cell wall biogenesis; peptidoglycan biosynthesis.</text>
</comment>
<evidence type="ECO:0000256" key="1">
    <source>
        <dbReference type="ARBA" id="ARBA00004496"/>
    </source>
</evidence>
<comment type="similarity">
    <text evidence="10 12">Belongs to the EPSP synthase family. MurA subfamily.</text>
</comment>
<keyword evidence="6 12" id="KW-0133">Cell shape</keyword>
<dbReference type="InterPro" id="IPR005750">
    <property type="entry name" value="UDP_GlcNAc_COvinyl_MurA"/>
</dbReference>
<evidence type="ECO:0000256" key="12">
    <source>
        <dbReference type="HAMAP-Rule" id="MF_00111"/>
    </source>
</evidence>
<feature type="binding site" evidence="12">
    <location>
        <begin position="22"/>
        <end position="23"/>
    </location>
    <ligand>
        <name>phosphoenolpyruvate</name>
        <dbReference type="ChEBI" id="CHEBI:58702"/>
    </ligand>
</feature>
<feature type="modified residue" description="2-(S-cysteinyl)pyruvic acid O-phosphothioketal" evidence="12">
    <location>
        <position position="116"/>
    </location>
</feature>
<evidence type="ECO:0000256" key="3">
    <source>
        <dbReference type="ARBA" id="ARBA00022490"/>
    </source>
</evidence>
<comment type="caution">
    <text evidence="12">Lacks conserved residue(s) required for the propagation of feature annotation.</text>
</comment>
<dbReference type="GO" id="GO:0071555">
    <property type="term" value="P:cell wall organization"/>
    <property type="evidence" value="ECO:0007669"/>
    <property type="project" value="UniProtKB-KW"/>
</dbReference>
<dbReference type="GO" id="GO:0019277">
    <property type="term" value="P:UDP-N-acetylgalactosamine biosynthetic process"/>
    <property type="evidence" value="ECO:0007669"/>
    <property type="project" value="InterPro"/>
</dbReference>
<evidence type="ECO:0000256" key="6">
    <source>
        <dbReference type="ARBA" id="ARBA00022960"/>
    </source>
</evidence>
<comment type="function">
    <text evidence="12">Cell wall formation. Adds enolpyruvyl to UDP-N-acetylglucosamine.</text>
</comment>
<keyword evidence="12" id="KW-0670">Pyruvate</keyword>
<dbReference type="InterPro" id="IPR036968">
    <property type="entry name" value="Enolpyruvate_Tfrase_sf"/>
</dbReference>
<evidence type="ECO:0000256" key="10">
    <source>
        <dbReference type="ARBA" id="ARBA00038367"/>
    </source>
</evidence>
<dbReference type="Gene3D" id="3.65.10.10">
    <property type="entry name" value="Enolpyruvate transferase domain"/>
    <property type="match status" value="2"/>
</dbReference>
<organism evidence="14 15">
    <name type="scientific">Koleobacter methoxysyntrophicus</name>
    <dbReference type="NCBI Taxonomy" id="2751313"/>
    <lineage>
        <taxon>Bacteria</taxon>
        <taxon>Bacillati</taxon>
        <taxon>Bacillota</taxon>
        <taxon>Clostridia</taxon>
        <taxon>Koleobacterales</taxon>
        <taxon>Koleobacteraceae</taxon>
        <taxon>Koleobacter</taxon>
    </lineage>
</organism>
<comment type="subcellular location">
    <subcellularLocation>
        <location evidence="1 12">Cytoplasm</location>
    </subcellularLocation>
</comment>
<feature type="binding site" evidence="12">
    <location>
        <position position="327"/>
    </location>
    <ligand>
        <name>UDP-N-acetyl-alpha-D-glucosamine</name>
        <dbReference type="ChEBI" id="CHEBI:57705"/>
    </ligand>
</feature>
<dbReference type="NCBIfam" id="NF006873">
    <property type="entry name" value="PRK09369.1"/>
    <property type="match status" value="1"/>
</dbReference>
<keyword evidence="7 12" id="KW-0573">Peptidoglycan synthesis</keyword>
<dbReference type="AlphaFoldDB" id="A0A8A0RQD9"/>
<name>A0A8A0RQD9_9FIRM</name>
<sequence>MEKYIIKGGIKLNGTVRINGGKNASLPILAASILNRSLSIIHDVPVLKDISVMMEILQTLGADIVRKDRTVYINTEKIKTVEVPESLMRQMRSSIFLMGPLLSRYGKVRVSYPGGCEIGPRPVDLHLKGLALLGANIKERYGYIEAEAEQLKGTEIHLDFPSVGATENLMMAAVLAKGSTVIRNAAKEPEIVDLQNFLNGMGACIKGAGTDTIKIEGVQELSCVEHTVIPDRIAAGTFLIAGAITGGRVILKNIISEHLESIIAKLKEAGCKITSGEDSVTIEGSLPPKPIDVIRTLPYPGFPTDLQAPIMALMSIADGTTVLTETVFENRFKHVDELRRMGANIKINGHTAIIKGVETLTGAVVEGKDLRAGAALILAGLTAEGTTVIEGVHHVERGYEQIETKLKALGAEIEKVQVDS</sequence>
<keyword evidence="9 12" id="KW-0961">Cell wall biogenesis/degradation</keyword>
<comment type="catalytic activity">
    <reaction evidence="11 12">
        <text>phosphoenolpyruvate + UDP-N-acetyl-alpha-D-glucosamine = UDP-N-acetyl-3-O-(1-carboxyvinyl)-alpha-D-glucosamine + phosphate</text>
        <dbReference type="Rhea" id="RHEA:18681"/>
        <dbReference type="ChEBI" id="CHEBI:43474"/>
        <dbReference type="ChEBI" id="CHEBI:57705"/>
        <dbReference type="ChEBI" id="CHEBI:58702"/>
        <dbReference type="ChEBI" id="CHEBI:68483"/>
        <dbReference type="EC" id="2.5.1.7"/>
    </reaction>
</comment>
<feature type="binding site" evidence="12">
    <location>
        <position position="92"/>
    </location>
    <ligand>
        <name>UDP-N-acetyl-alpha-D-glucosamine</name>
        <dbReference type="ChEBI" id="CHEBI:57705"/>
    </ligand>
</feature>
<dbReference type="InterPro" id="IPR050068">
    <property type="entry name" value="MurA_subfamily"/>
</dbReference>
<evidence type="ECO:0000256" key="8">
    <source>
        <dbReference type="ARBA" id="ARBA00023306"/>
    </source>
</evidence>
<dbReference type="SUPFAM" id="SSF55205">
    <property type="entry name" value="EPT/RTPC-like"/>
    <property type="match status" value="1"/>
</dbReference>
<protein>
    <recommendedName>
        <fullName evidence="12">UDP-N-acetylglucosamine 1-carboxyvinyltransferase</fullName>
        <ecNumber evidence="12">2.5.1.7</ecNumber>
    </recommendedName>
    <alternativeName>
        <fullName evidence="12">Enoylpyruvate transferase</fullName>
    </alternativeName>
    <alternativeName>
        <fullName evidence="12">UDP-N-acetylglucosamine enolpyruvyl transferase</fullName>
        <shortName evidence="12">EPT</shortName>
    </alternativeName>
</protein>
<keyword evidence="4 12" id="KW-0132">Cell division</keyword>
<dbReference type="GO" id="GO:0009252">
    <property type="term" value="P:peptidoglycan biosynthetic process"/>
    <property type="evidence" value="ECO:0007669"/>
    <property type="project" value="UniProtKB-UniRule"/>
</dbReference>
<dbReference type="GO" id="GO:0008360">
    <property type="term" value="P:regulation of cell shape"/>
    <property type="evidence" value="ECO:0007669"/>
    <property type="project" value="UniProtKB-KW"/>
</dbReference>
<keyword evidence="3 12" id="KW-0963">Cytoplasm</keyword>
<dbReference type="UniPathway" id="UPA00219"/>
<reference evidence="14" key="1">
    <citation type="submission" date="2020-07" db="EMBL/GenBank/DDBJ databases">
        <title>Koleobacter methoxysyntrophicus gen. nov., sp. nov., a novel anaerobic bacterium isolated from deep subsurface oil field and proposal of Koleobacterales ord. nov. in the phylum Firmicutes.</title>
        <authorList>
            <person name="Sakamoto S."/>
            <person name="Tamaki H."/>
        </authorList>
    </citation>
    <scope>NUCLEOTIDE SEQUENCE</scope>
    <source>
        <strain evidence="14">NRmbB1</strain>
    </source>
</reference>
<dbReference type="NCBIfam" id="TIGR01072">
    <property type="entry name" value="murA"/>
    <property type="match status" value="1"/>
</dbReference>
<evidence type="ECO:0000259" key="13">
    <source>
        <dbReference type="Pfam" id="PF00275"/>
    </source>
</evidence>
<dbReference type="PANTHER" id="PTHR43783:SF1">
    <property type="entry name" value="UDP-N-ACETYLGLUCOSAMINE 1-CARBOXYVINYLTRANSFERASE"/>
    <property type="match status" value="1"/>
</dbReference>
<feature type="active site" description="Proton donor" evidence="12">
    <location>
        <position position="116"/>
    </location>
</feature>
<dbReference type="GO" id="GO:0005737">
    <property type="term" value="C:cytoplasm"/>
    <property type="evidence" value="ECO:0007669"/>
    <property type="project" value="UniProtKB-SubCell"/>
</dbReference>
<feature type="domain" description="Enolpyruvate transferase" evidence="13">
    <location>
        <begin position="7"/>
        <end position="406"/>
    </location>
</feature>
<evidence type="ECO:0000256" key="11">
    <source>
        <dbReference type="ARBA" id="ARBA00047527"/>
    </source>
</evidence>
<evidence type="ECO:0000256" key="7">
    <source>
        <dbReference type="ARBA" id="ARBA00022984"/>
    </source>
</evidence>
<dbReference type="Pfam" id="PF00275">
    <property type="entry name" value="EPSP_synthase"/>
    <property type="match status" value="1"/>
</dbReference>
<evidence type="ECO:0000256" key="9">
    <source>
        <dbReference type="ARBA" id="ARBA00023316"/>
    </source>
</evidence>
<keyword evidence="8 12" id="KW-0131">Cell cycle</keyword>
<gene>
    <name evidence="14" type="primary">murAA_2</name>
    <name evidence="12" type="synonym">murA</name>
    <name evidence="14" type="ORF">H0A61_02119</name>
</gene>
<dbReference type="RefSeq" id="WP_206707078.1">
    <property type="nucleotide sequence ID" value="NZ_CP059066.1"/>
</dbReference>
<evidence type="ECO:0000313" key="15">
    <source>
        <dbReference type="Proteomes" id="UP000662904"/>
    </source>
</evidence>
<feature type="binding site" evidence="12">
    <location>
        <begin position="121"/>
        <end position="125"/>
    </location>
    <ligand>
        <name>UDP-N-acetyl-alpha-D-glucosamine</name>
        <dbReference type="ChEBI" id="CHEBI:57705"/>
    </ligand>
</feature>
<dbReference type="FunFam" id="3.65.10.10:FF:000001">
    <property type="entry name" value="UDP-N-acetylglucosamine 1-carboxyvinyltransferase"/>
    <property type="match status" value="1"/>
</dbReference>
<dbReference type="Proteomes" id="UP000662904">
    <property type="component" value="Chromosome"/>
</dbReference>
<dbReference type="InterPro" id="IPR013792">
    <property type="entry name" value="RNA3'P_cycl/enolpyr_Trfase_a/b"/>
</dbReference>
<evidence type="ECO:0000256" key="5">
    <source>
        <dbReference type="ARBA" id="ARBA00022679"/>
    </source>
</evidence>
<feature type="binding site" evidence="12">
    <location>
        <position position="305"/>
    </location>
    <ligand>
        <name>UDP-N-acetyl-alpha-D-glucosamine</name>
        <dbReference type="ChEBI" id="CHEBI:57705"/>
    </ligand>
</feature>